<dbReference type="InterPro" id="IPR011067">
    <property type="entry name" value="Plasmid_toxin/cell-grow_inhib"/>
</dbReference>
<keyword evidence="2" id="KW-1185">Reference proteome</keyword>
<dbReference type="Gene3D" id="2.30.30.110">
    <property type="match status" value="1"/>
</dbReference>
<organism evidence="1 2">
    <name type="scientific">Nitratireductor aquibiodomus</name>
    <dbReference type="NCBI Taxonomy" id="204799"/>
    <lineage>
        <taxon>Bacteria</taxon>
        <taxon>Pseudomonadati</taxon>
        <taxon>Pseudomonadota</taxon>
        <taxon>Alphaproteobacteria</taxon>
        <taxon>Hyphomicrobiales</taxon>
        <taxon>Phyllobacteriaceae</taxon>
        <taxon>Nitratireductor</taxon>
    </lineage>
</organism>
<gene>
    <name evidence="1" type="ORF">SAMN05216452_2328</name>
</gene>
<evidence type="ECO:0000313" key="2">
    <source>
        <dbReference type="Proteomes" id="UP000199064"/>
    </source>
</evidence>
<dbReference type="GO" id="GO:0003677">
    <property type="term" value="F:DNA binding"/>
    <property type="evidence" value="ECO:0007669"/>
    <property type="project" value="InterPro"/>
</dbReference>
<dbReference type="Proteomes" id="UP000199064">
    <property type="component" value="Unassembled WGS sequence"/>
</dbReference>
<dbReference type="InterPro" id="IPR003477">
    <property type="entry name" value="PemK-like"/>
</dbReference>
<reference evidence="2" key="1">
    <citation type="submission" date="2016-10" db="EMBL/GenBank/DDBJ databases">
        <authorList>
            <person name="Varghese N."/>
            <person name="Submissions S."/>
        </authorList>
    </citation>
    <scope>NUCLEOTIDE SEQUENCE [LARGE SCALE GENOMIC DNA]</scope>
    <source>
        <strain evidence="2">ES.061</strain>
    </source>
</reference>
<name>A0A1H4KN16_9HYPH</name>
<accession>A0A1H4KN16</accession>
<proteinExistence type="predicted"/>
<dbReference type="Pfam" id="PF02452">
    <property type="entry name" value="PemK_toxin"/>
    <property type="match status" value="1"/>
</dbReference>
<protein>
    <submittedName>
        <fullName evidence="1">Uncharacterized protein YifN, PemK superfamily</fullName>
    </submittedName>
</protein>
<dbReference type="AlphaFoldDB" id="A0A1H4KN16"/>
<dbReference type="SUPFAM" id="SSF50118">
    <property type="entry name" value="Cell growth inhibitor/plasmid maintenance toxic component"/>
    <property type="match status" value="1"/>
</dbReference>
<dbReference type="EMBL" id="FNSL01000001">
    <property type="protein sequence ID" value="SEB59312.1"/>
    <property type="molecule type" value="Genomic_DNA"/>
</dbReference>
<sequence length="142" mass="16063">MGIREHPPPGCIVMVDYSAGGFKEPEMTKRRLAVILTPKIKARPHLCTVVPLSLTEPEKIMPYHQQIDIPFELPKRWGAAERWVKGDMVNAVGFHRVDLLRLGKDGAGKRIYQMKCLPDDMFKTVRACALHGMGLSHLTKYL</sequence>
<evidence type="ECO:0000313" key="1">
    <source>
        <dbReference type="EMBL" id="SEB59312.1"/>
    </source>
</evidence>